<protein>
    <recommendedName>
        <fullName evidence="5">Nudix hydrolase 3</fullName>
    </recommendedName>
</protein>
<dbReference type="PANTHER" id="PTHR23422">
    <property type="entry name" value="DIPEPTIDYL PEPTIDASE III-RELATED"/>
    <property type="match status" value="1"/>
</dbReference>
<keyword evidence="2" id="KW-0378">Hydrolase</keyword>
<dbReference type="Pfam" id="PF03571">
    <property type="entry name" value="Peptidase_M49"/>
    <property type="match status" value="1"/>
</dbReference>
<dbReference type="EMBL" id="JANBPT010000282">
    <property type="protein sequence ID" value="KAJ1924298.1"/>
    <property type="molecule type" value="Genomic_DNA"/>
</dbReference>
<evidence type="ECO:0008006" key="5">
    <source>
        <dbReference type="Google" id="ProtNLM"/>
    </source>
</evidence>
<sequence length="575" mass="64182">MAPSLKERIRRFEPAVLGEDLSTLHTDDRAALKHLVEVCHRFDNIYFRQVWRGNPALREALRARAGESEADADRYLCFDLNRGPWDRTADHEPFVDDVPARNPAGANFYPEDMTREEWEAWLTTLDPEELARAKGFYHVIRRAPPVGDDQKGALTCIPYATEYRDELEPAAAALKAAAGLVRPRHPTLASFLEQRADAFLSNDYLPSELTWLAVAAAPECPLEITCGPYEVYTDELNGSKAAFEMYIHWRDATESSRLDAFTHALTLVEKRLPIPERIKRQDLTPPPIVVVNELLNAGDVGVPMTAAYNLPNDEEAVRRGGSRLTIIKNVQEQKYEKVLVPIAHQVVAEDQLPHLAFAAFFTHVLLHEVAHSNGPQTVTEGLGDALATSEVGGYAHTFWNWLSGSAQDPSQSATAAPTTVRSRLQEYYSTMEEAKADITGLFAAAELIDEGIIKDISLESFYVTYLASAFRSIRFGLNEAHGRGQAIQLNYLTDRQAFAVDPDTGRFRVQMDRMRQAVSDLTHDIILLQARGDKAKVAAFVKELGIIRPATQAALDKLADIPVDIRPRFQLNDQV</sequence>
<proteinExistence type="predicted"/>
<evidence type="ECO:0000256" key="2">
    <source>
        <dbReference type="ARBA" id="ARBA00022801"/>
    </source>
</evidence>
<name>A0A9W8AEU8_9FUNG</name>
<evidence type="ECO:0000313" key="3">
    <source>
        <dbReference type="EMBL" id="KAJ1924298.1"/>
    </source>
</evidence>
<keyword evidence="1" id="KW-0479">Metal-binding</keyword>
<dbReference type="Gene3D" id="3.30.540.30">
    <property type="match status" value="1"/>
</dbReference>
<dbReference type="PANTHER" id="PTHR23422:SF9">
    <property type="entry name" value="ZN-DEPENDENT HYDROLASE"/>
    <property type="match status" value="1"/>
</dbReference>
<dbReference type="OrthoDB" id="510307at2759"/>
<dbReference type="GO" id="GO:0046872">
    <property type="term" value="F:metal ion binding"/>
    <property type="evidence" value="ECO:0007669"/>
    <property type="project" value="UniProtKB-KW"/>
</dbReference>
<organism evidence="3 4">
    <name type="scientific">Tieghemiomyces parasiticus</name>
    <dbReference type="NCBI Taxonomy" id="78921"/>
    <lineage>
        <taxon>Eukaryota</taxon>
        <taxon>Fungi</taxon>
        <taxon>Fungi incertae sedis</taxon>
        <taxon>Zoopagomycota</taxon>
        <taxon>Kickxellomycotina</taxon>
        <taxon>Dimargaritomycetes</taxon>
        <taxon>Dimargaritales</taxon>
        <taxon>Dimargaritaceae</taxon>
        <taxon>Tieghemiomyces</taxon>
    </lineage>
</organism>
<reference evidence="3" key="1">
    <citation type="submission" date="2022-07" db="EMBL/GenBank/DDBJ databases">
        <title>Phylogenomic reconstructions and comparative analyses of Kickxellomycotina fungi.</title>
        <authorList>
            <person name="Reynolds N.K."/>
            <person name="Stajich J.E."/>
            <person name="Barry K."/>
            <person name="Grigoriev I.V."/>
            <person name="Crous P."/>
            <person name="Smith M.E."/>
        </authorList>
    </citation>
    <scope>NUCLEOTIDE SEQUENCE</scope>
    <source>
        <strain evidence="3">RSA 861</strain>
    </source>
</reference>
<dbReference type="AlphaFoldDB" id="A0A9W8AEU8"/>
<gene>
    <name evidence="3" type="ORF">IWQ60_005305</name>
</gene>
<evidence type="ECO:0000256" key="1">
    <source>
        <dbReference type="ARBA" id="ARBA00022723"/>
    </source>
</evidence>
<comment type="caution">
    <text evidence="3">The sequence shown here is derived from an EMBL/GenBank/DDBJ whole genome shotgun (WGS) entry which is preliminary data.</text>
</comment>
<dbReference type="GO" id="GO:0005737">
    <property type="term" value="C:cytoplasm"/>
    <property type="evidence" value="ECO:0007669"/>
    <property type="project" value="TreeGrafter"/>
</dbReference>
<evidence type="ECO:0000313" key="4">
    <source>
        <dbReference type="Proteomes" id="UP001150569"/>
    </source>
</evidence>
<accession>A0A9W8AEU8</accession>
<dbReference type="InterPro" id="IPR039461">
    <property type="entry name" value="Peptidase_M49"/>
</dbReference>
<dbReference type="GO" id="GO:0008239">
    <property type="term" value="F:dipeptidyl-peptidase activity"/>
    <property type="evidence" value="ECO:0007669"/>
    <property type="project" value="TreeGrafter"/>
</dbReference>
<dbReference type="Proteomes" id="UP001150569">
    <property type="component" value="Unassembled WGS sequence"/>
</dbReference>
<keyword evidence="4" id="KW-1185">Reference proteome</keyword>